<evidence type="ECO:0000313" key="2">
    <source>
        <dbReference type="EMBL" id="GAA2967530.1"/>
    </source>
</evidence>
<reference evidence="2 3" key="1">
    <citation type="journal article" date="2019" name="Int. J. Syst. Evol. Microbiol.">
        <title>The Global Catalogue of Microorganisms (GCM) 10K type strain sequencing project: providing services to taxonomists for standard genome sequencing and annotation.</title>
        <authorList>
            <consortium name="The Broad Institute Genomics Platform"/>
            <consortium name="The Broad Institute Genome Sequencing Center for Infectious Disease"/>
            <person name="Wu L."/>
            <person name="Ma J."/>
        </authorList>
    </citation>
    <scope>NUCLEOTIDE SEQUENCE [LARGE SCALE GENOMIC DNA]</scope>
    <source>
        <strain evidence="2 3">JCM 9088</strain>
    </source>
</reference>
<dbReference type="Proteomes" id="UP001500403">
    <property type="component" value="Unassembled WGS sequence"/>
</dbReference>
<comment type="caution">
    <text evidence="2">The sequence shown here is derived from an EMBL/GenBank/DDBJ whole genome shotgun (WGS) entry which is preliminary data.</text>
</comment>
<feature type="compositionally biased region" description="Low complexity" evidence="1">
    <location>
        <begin position="215"/>
        <end position="228"/>
    </location>
</feature>
<sequence>MNDLLDMTGAEPKPVFWYGIPHGYRQVDLHPSREGLAEVARQIRELPGEARDCADQVFRLYAFVVMALQKQQVQGCALGMHPDNSGGPVLSVLTVSSVPMPGVSPKLVLTKLLADSPGNGPDDGLRPVELPAGVGFLSESVRITVAPGVPPEGQEEPRQEKTWQGMVAIPDARSSSVVVVQMVTASWELADDYRGVLLGTARTVTFTDPVSAQAERAPGAGAPGSAAAVMRSDFG</sequence>
<accession>A0ABN3XPJ0</accession>
<keyword evidence="3" id="KW-1185">Reference proteome</keyword>
<evidence type="ECO:0000256" key="1">
    <source>
        <dbReference type="SAM" id="MobiDB-lite"/>
    </source>
</evidence>
<gene>
    <name evidence="2" type="ORF">GCM10010446_61610</name>
</gene>
<proteinExistence type="predicted"/>
<name>A0ABN3XPJ0_9ACTN</name>
<dbReference type="RefSeq" id="WP_344499690.1">
    <property type="nucleotide sequence ID" value="NZ_BAAAUD010000061.1"/>
</dbReference>
<evidence type="ECO:0000313" key="3">
    <source>
        <dbReference type="Proteomes" id="UP001500403"/>
    </source>
</evidence>
<dbReference type="EMBL" id="BAAAUD010000061">
    <property type="protein sequence ID" value="GAA2967530.1"/>
    <property type="molecule type" value="Genomic_DNA"/>
</dbReference>
<feature type="region of interest" description="Disordered" evidence="1">
    <location>
        <begin position="215"/>
        <end position="235"/>
    </location>
</feature>
<organism evidence="2 3">
    <name type="scientific">Streptomyces enissocaesilis</name>
    <dbReference type="NCBI Taxonomy" id="332589"/>
    <lineage>
        <taxon>Bacteria</taxon>
        <taxon>Bacillati</taxon>
        <taxon>Actinomycetota</taxon>
        <taxon>Actinomycetes</taxon>
        <taxon>Kitasatosporales</taxon>
        <taxon>Streptomycetaceae</taxon>
        <taxon>Streptomyces</taxon>
        <taxon>Streptomyces rochei group</taxon>
    </lineage>
</organism>
<protein>
    <submittedName>
        <fullName evidence="2">Uncharacterized protein</fullName>
    </submittedName>
</protein>